<dbReference type="InterPro" id="IPR003593">
    <property type="entry name" value="AAA+_ATPase"/>
</dbReference>
<dbReference type="Proteomes" id="UP000007460">
    <property type="component" value="Chromosome"/>
</dbReference>
<evidence type="ECO:0000256" key="5">
    <source>
        <dbReference type="ARBA" id="ARBA00022840"/>
    </source>
</evidence>
<dbReference type="CDD" id="cd03257">
    <property type="entry name" value="ABC_NikE_OppD_transporters"/>
    <property type="match status" value="1"/>
</dbReference>
<dbReference type="PROSITE" id="PS50893">
    <property type="entry name" value="ABC_TRANSPORTER_2"/>
    <property type="match status" value="1"/>
</dbReference>
<dbReference type="RefSeq" id="WP_013046394.1">
    <property type="nucleotide sequence ID" value="NC_014010.1"/>
</dbReference>
<proteinExistence type="inferred from homology"/>
<feature type="domain" description="ABC transporter" evidence="6">
    <location>
        <begin position="17"/>
        <end position="259"/>
    </location>
</feature>
<evidence type="ECO:0000256" key="4">
    <source>
        <dbReference type="ARBA" id="ARBA00022741"/>
    </source>
</evidence>
<dbReference type="GO" id="GO:0005524">
    <property type="term" value="F:ATP binding"/>
    <property type="evidence" value="ECO:0007669"/>
    <property type="project" value="UniProtKB-KW"/>
</dbReference>
<dbReference type="GO" id="GO:0016887">
    <property type="term" value="F:ATP hydrolysis activity"/>
    <property type="evidence" value="ECO:0007669"/>
    <property type="project" value="InterPro"/>
</dbReference>
<dbReference type="EMBL" id="CP001751">
    <property type="protein sequence ID" value="ADE39767.1"/>
    <property type="molecule type" value="Genomic_DNA"/>
</dbReference>
<dbReference type="InterPro" id="IPR050319">
    <property type="entry name" value="ABC_transp_ATP-bind"/>
</dbReference>
<dbReference type="InterPro" id="IPR027417">
    <property type="entry name" value="P-loop_NTPase"/>
</dbReference>
<organism evidence="7 8">
    <name type="scientific">Puniceispirillum marinum (strain IMCC1322)</name>
    <dbReference type="NCBI Taxonomy" id="488538"/>
    <lineage>
        <taxon>Bacteria</taxon>
        <taxon>Pseudomonadati</taxon>
        <taxon>Pseudomonadota</taxon>
        <taxon>Alphaproteobacteria</taxon>
        <taxon>Candidatus Puniceispirillales</taxon>
        <taxon>Candidatus Puniceispirillaceae</taxon>
        <taxon>Candidatus Puniceispirillum</taxon>
    </lineage>
</organism>
<dbReference type="GO" id="GO:0015833">
    <property type="term" value="P:peptide transport"/>
    <property type="evidence" value="ECO:0007669"/>
    <property type="project" value="InterPro"/>
</dbReference>
<dbReference type="GO" id="GO:0055085">
    <property type="term" value="P:transmembrane transport"/>
    <property type="evidence" value="ECO:0007669"/>
    <property type="project" value="UniProtKB-ARBA"/>
</dbReference>
<comment type="subcellular location">
    <subcellularLocation>
        <location evidence="1">Cell inner membrane</location>
        <topology evidence="1">Peripheral membrane protein</topology>
    </subcellularLocation>
</comment>
<keyword evidence="4" id="KW-0547">Nucleotide-binding</keyword>
<dbReference type="InterPro" id="IPR013563">
    <property type="entry name" value="Oligopep_ABC_C"/>
</dbReference>
<evidence type="ECO:0000256" key="1">
    <source>
        <dbReference type="ARBA" id="ARBA00004417"/>
    </source>
</evidence>
<dbReference type="SMART" id="SM00382">
    <property type="entry name" value="AAA"/>
    <property type="match status" value="1"/>
</dbReference>
<dbReference type="OrthoDB" id="9802264at2"/>
<dbReference type="InterPro" id="IPR017871">
    <property type="entry name" value="ABC_transporter-like_CS"/>
</dbReference>
<dbReference type="HOGENOM" id="CLU_000604_1_23_5"/>
<evidence type="ECO:0000313" key="8">
    <source>
        <dbReference type="Proteomes" id="UP000007460"/>
    </source>
</evidence>
<dbReference type="Gene3D" id="3.40.50.300">
    <property type="entry name" value="P-loop containing nucleotide triphosphate hydrolases"/>
    <property type="match status" value="1"/>
</dbReference>
<comment type="similarity">
    <text evidence="2">Belongs to the ABC transporter superfamily.</text>
</comment>
<dbReference type="PANTHER" id="PTHR43776">
    <property type="entry name" value="TRANSPORT ATP-BINDING PROTEIN"/>
    <property type="match status" value="1"/>
</dbReference>
<dbReference type="PROSITE" id="PS00211">
    <property type="entry name" value="ABC_TRANSPORTER_1"/>
    <property type="match status" value="1"/>
</dbReference>
<sequence>MDILSLENVSQEFFLPRKLGDIVTRKPARSIRAVQAMNLAIHENEILGIAGESGCGKSTTCLIAAGLLSPTDGVVVHRGQSLAAMDDVAKKIFRRSVQIIFQDPYESLNPRFQIGDAVAEGPRALQLWPEDVIQDKVRSILHSVGLDPDRFMKRFPHELSGGERQRVGIAAALVMEPDIVFADEPLSMLDVSIRADILALIKTLAAERKFSCVYVSHDLSILGNVADRIMIMYLGQAVEIGSAKDVLTNPKHPYTKALISAVPIPDPTIERGIPKIIGDLSMPVNTHQGCQFAPRCPYAKDACWQSFKPLSEAQALHQSSCLRETDADVLNEVVDADRG</sequence>
<evidence type="ECO:0000259" key="6">
    <source>
        <dbReference type="PROSITE" id="PS50893"/>
    </source>
</evidence>
<name>D5BU20_PUNMI</name>
<keyword evidence="3" id="KW-0813">Transport</keyword>
<evidence type="ECO:0000313" key="7">
    <source>
        <dbReference type="EMBL" id="ADE39767.1"/>
    </source>
</evidence>
<dbReference type="NCBIfam" id="TIGR01727">
    <property type="entry name" value="oligo_HPY"/>
    <property type="match status" value="1"/>
</dbReference>
<dbReference type="AlphaFoldDB" id="D5BU20"/>
<reference evidence="7 8" key="1">
    <citation type="journal article" date="2010" name="J. Bacteriol.">
        <title>Complete genome sequence of "Candidatus Puniceispirillum marinum" IMCC1322, a representative of the SAR116 clade in the Alphaproteobacteria.</title>
        <authorList>
            <person name="Oh H.M."/>
            <person name="Kwon K.K."/>
            <person name="Kang I."/>
            <person name="Kang S.G."/>
            <person name="Lee J.H."/>
            <person name="Kim S.J."/>
            <person name="Cho J.C."/>
        </authorList>
    </citation>
    <scope>NUCLEOTIDE SEQUENCE [LARGE SCALE GENOMIC DNA]</scope>
    <source>
        <strain evidence="7 8">IMCC1322</strain>
    </source>
</reference>
<gene>
    <name evidence="7" type="ordered locus">SAR116_1524</name>
</gene>
<dbReference type="SUPFAM" id="SSF52540">
    <property type="entry name" value="P-loop containing nucleoside triphosphate hydrolases"/>
    <property type="match status" value="1"/>
</dbReference>
<evidence type="ECO:0000256" key="2">
    <source>
        <dbReference type="ARBA" id="ARBA00005417"/>
    </source>
</evidence>
<dbReference type="GO" id="GO:0005886">
    <property type="term" value="C:plasma membrane"/>
    <property type="evidence" value="ECO:0007669"/>
    <property type="project" value="UniProtKB-SubCell"/>
</dbReference>
<dbReference type="InterPro" id="IPR003439">
    <property type="entry name" value="ABC_transporter-like_ATP-bd"/>
</dbReference>
<protein>
    <submittedName>
        <fullName evidence="7">Oligopeptide/dipeptide ABC transporter, ATP-binding protein-like protein</fullName>
    </submittedName>
</protein>
<dbReference type="eggNOG" id="COG4608">
    <property type="taxonomic scope" value="Bacteria"/>
</dbReference>
<dbReference type="KEGG" id="apb:SAR116_1524"/>
<dbReference type="PANTHER" id="PTHR43776:SF7">
    <property type="entry name" value="D,D-DIPEPTIDE TRANSPORT ATP-BINDING PROTEIN DDPF-RELATED"/>
    <property type="match status" value="1"/>
</dbReference>
<dbReference type="Pfam" id="PF00005">
    <property type="entry name" value="ABC_tran"/>
    <property type="match status" value="1"/>
</dbReference>
<dbReference type="STRING" id="488538.SAR116_1524"/>
<accession>D5BU20</accession>
<keyword evidence="8" id="KW-1185">Reference proteome</keyword>
<evidence type="ECO:0000256" key="3">
    <source>
        <dbReference type="ARBA" id="ARBA00022448"/>
    </source>
</evidence>
<keyword evidence="5 7" id="KW-0067">ATP-binding</keyword>
<dbReference type="Pfam" id="PF08352">
    <property type="entry name" value="oligo_HPY"/>
    <property type="match status" value="1"/>
</dbReference>